<sequence>MTQVQQEPTESVQHANSQAPVGVFDSGIGGLSVVQHLRQELPNEEFLYLADSAYAPYGERSNEELISRSVKITEFFLSRGIKALVIACNTATAAAVAELRQRYPQLIIIGMEPGIKPAAARSESKVVGVLATRSTLQSEKFQKLSSQLADETQTTFIPQACIGLVNQIEQGDLNSPAIVELVRQYVTPLLEKHVDTLVLGCTHYPFVAPQIRAVIAEQLPNTERTIYLIDTSEAVARRLRSLLDREGLLNLKPSKQTRHLAAWTTGQSLTLKRALGFINESDSLASELSI</sequence>
<feature type="binding site" evidence="7">
    <location>
        <begin position="57"/>
        <end position="58"/>
    </location>
    <ligand>
        <name>substrate</name>
    </ligand>
</feature>
<protein>
    <recommendedName>
        <fullName evidence="2 7">Glutamate racemase</fullName>
        <ecNumber evidence="2 7">5.1.1.3</ecNumber>
    </recommendedName>
</protein>
<evidence type="ECO:0000256" key="6">
    <source>
        <dbReference type="ARBA" id="ARBA00023316"/>
    </source>
</evidence>
<dbReference type="PANTHER" id="PTHR21198:SF2">
    <property type="entry name" value="GLUTAMATE RACEMASE"/>
    <property type="match status" value="1"/>
</dbReference>
<dbReference type="InterPro" id="IPR004391">
    <property type="entry name" value="Glu_race"/>
</dbReference>
<dbReference type="AlphaFoldDB" id="A0A923HM82"/>
<dbReference type="Gene3D" id="3.40.50.1860">
    <property type="match status" value="2"/>
</dbReference>
<gene>
    <name evidence="7 8" type="primary">murI</name>
    <name evidence="8" type="ORF">H8K36_03210</name>
</gene>
<proteinExistence type="inferred from homology"/>
<dbReference type="PROSITE" id="PS00924">
    <property type="entry name" value="ASP_GLU_RACEMASE_2"/>
    <property type="match status" value="1"/>
</dbReference>
<accession>A0A923HM82</accession>
<feature type="binding site" evidence="7">
    <location>
        <begin position="89"/>
        <end position="90"/>
    </location>
    <ligand>
        <name>substrate</name>
    </ligand>
</feature>
<dbReference type="Proteomes" id="UP000627446">
    <property type="component" value="Unassembled WGS sequence"/>
</dbReference>
<dbReference type="FunFam" id="3.40.50.1860:FF:000001">
    <property type="entry name" value="Glutamate racemase"/>
    <property type="match status" value="1"/>
</dbReference>
<feature type="binding site" evidence="7">
    <location>
        <begin position="25"/>
        <end position="26"/>
    </location>
    <ligand>
        <name>substrate</name>
    </ligand>
</feature>
<evidence type="ECO:0000313" key="8">
    <source>
        <dbReference type="EMBL" id="MBC3880371.1"/>
    </source>
</evidence>
<dbReference type="GO" id="GO:0008881">
    <property type="term" value="F:glutamate racemase activity"/>
    <property type="evidence" value="ECO:0007669"/>
    <property type="project" value="UniProtKB-UniRule"/>
</dbReference>
<comment type="caution">
    <text evidence="8">The sequence shown here is derived from an EMBL/GenBank/DDBJ whole genome shotgun (WGS) entry which is preliminary data.</text>
</comment>
<dbReference type="InterPro" id="IPR033134">
    <property type="entry name" value="Asp/Glu_racemase_AS_2"/>
</dbReference>
<evidence type="ECO:0000256" key="2">
    <source>
        <dbReference type="ARBA" id="ARBA00013090"/>
    </source>
</evidence>
<dbReference type="NCBIfam" id="TIGR00067">
    <property type="entry name" value="glut_race"/>
    <property type="match status" value="1"/>
</dbReference>
<reference evidence="8" key="1">
    <citation type="submission" date="2020-08" db="EMBL/GenBank/DDBJ databases">
        <title>Novel species isolated from subtropical streams in China.</title>
        <authorList>
            <person name="Lu H."/>
        </authorList>
    </citation>
    <scope>NUCLEOTIDE SEQUENCE</scope>
    <source>
        <strain evidence="8">LX22W</strain>
    </source>
</reference>
<evidence type="ECO:0000256" key="7">
    <source>
        <dbReference type="HAMAP-Rule" id="MF_00258"/>
    </source>
</evidence>
<feature type="active site" description="Proton donor/acceptor" evidence="7">
    <location>
        <position position="201"/>
    </location>
</feature>
<comment type="similarity">
    <text evidence="7">Belongs to the aspartate/glutamate racemases family.</text>
</comment>
<comment type="catalytic activity">
    <reaction evidence="1 7">
        <text>L-glutamate = D-glutamate</text>
        <dbReference type="Rhea" id="RHEA:12813"/>
        <dbReference type="ChEBI" id="CHEBI:29985"/>
        <dbReference type="ChEBI" id="CHEBI:29986"/>
        <dbReference type="EC" id="5.1.1.3"/>
    </reaction>
</comment>
<dbReference type="InterPro" id="IPR001920">
    <property type="entry name" value="Asp/Glu_race"/>
</dbReference>
<dbReference type="EMBL" id="JACOFZ010000001">
    <property type="protein sequence ID" value="MBC3880371.1"/>
    <property type="molecule type" value="Genomic_DNA"/>
</dbReference>
<dbReference type="PROSITE" id="PS00923">
    <property type="entry name" value="ASP_GLU_RACEMASE_1"/>
    <property type="match status" value="1"/>
</dbReference>
<dbReference type="RefSeq" id="WP_186915112.1">
    <property type="nucleotide sequence ID" value="NZ_JACOFZ010000001.1"/>
</dbReference>
<dbReference type="EC" id="5.1.1.3" evidence="2 7"/>
<keyword evidence="6 7" id="KW-0961">Cell wall biogenesis/degradation</keyword>
<keyword evidence="4 7" id="KW-0573">Peptidoglycan synthesis</keyword>
<keyword evidence="3 7" id="KW-0133">Cell shape</keyword>
<keyword evidence="9" id="KW-1185">Reference proteome</keyword>
<keyword evidence="5 7" id="KW-0413">Isomerase</keyword>
<evidence type="ECO:0000256" key="5">
    <source>
        <dbReference type="ARBA" id="ARBA00023235"/>
    </source>
</evidence>
<dbReference type="Pfam" id="PF01177">
    <property type="entry name" value="Asp_Glu_race"/>
    <property type="match status" value="1"/>
</dbReference>
<organism evidence="8 9">
    <name type="scientific">Undibacterium nitidum</name>
    <dbReference type="NCBI Taxonomy" id="2762298"/>
    <lineage>
        <taxon>Bacteria</taxon>
        <taxon>Pseudomonadati</taxon>
        <taxon>Pseudomonadota</taxon>
        <taxon>Betaproteobacteria</taxon>
        <taxon>Burkholderiales</taxon>
        <taxon>Oxalobacteraceae</taxon>
        <taxon>Undibacterium</taxon>
    </lineage>
</organism>
<name>A0A923HM82_9BURK</name>
<evidence type="ECO:0000313" key="9">
    <source>
        <dbReference type="Proteomes" id="UP000627446"/>
    </source>
</evidence>
<feature type="active site" description="Proton donor/acceptor" evidence="7">
    <location>
        <position position="88"/>
    </location>
</feature>
<dbReference type="GO" id="GO:0071555">
    <property type="term" value="P:cell wall organization"/>
    <property type="evidence" value="ECO:0007669"/>
    <property type="project" value="UniProtKB-KW"/>
</dbReference>
<dbReference type="GO" id="GO:0008360">
    <property type="term" value="P:regulation of cell shape"/>
    <property type="evidence" value="ECO:0007669"/>
    <property type="project" value="UniProtKB-KW"/>
</dbReference>
<comment type="function">
    <text evidence="7">Provides the (R)-glutamate required for cell wall biosynthesis.</text>
</comment>
<evidence type="ECO:0000256" key="1">
    <source>
        <dbReference type="ARBA" id="ARBA00001602"/>
    </source>
</evidence>
<evidence type="ECO:0000256" key="3">
    <source>
        <dbReference type="ARBA" id="ARBA00022960"/>
    </source>
</evidence>
<dbReference type="PANTHER" id="PTHR21198">
    <property type="entry name" value="GLUTAMATE RACEMASE"/>
    <property type="match status" value="1"/>
</dbReference>
<comment type="pathway">
    <text evidence="7">Cell wall biogenesis; peptidoglycan biosynthesis.</text>
</comment>
<dbReference type="SUPFAM" id="SSF53681">
    <property type="entry name" value="Aspartate/glutamate racemase"/>
    <property type="match status" value="2"/>
</dbReference>
<dbReference type="HAMAP" id="MF_00258">
    <property type="entry name" value="Glu_racemase"/>
    <property type="match status" value="1"/>
</dbReference>
<feature type="binding site" evidence="7">
    <location>
        <begin position="202"/>
        <end position="203"/>
    </location>
    <ligand>
        <name>substrate</name>
    </ligand>
</feature>
<evidence type="ECO:0000256" key="4">
    <source>
        <dbReference type="ARBA" id="ARBA00022984"/>
    </source>
</evidence>
<dbReference type="InterPro" id="IPR018187">
    <property type="entry name" value="Asp/Glu_racemase_AS_1"/>
</dbReference>
<dbReference type="GO" id="GO:0009252">
    <property type="term" value="P:peptidoglycan biosynthetic process"/>
    <property type="evidence" value="ECO:0007669"/>
    <property type="project" value="UniProtKB-UniRule"/>
</dbReference>
<dbReference type="InterPro" id="IPR015942">
    <property type="entry name" value="Asp/Glu/hydantoin_racemase"/>
</dbReference>